<accession>A0A8J8P5A7</accession>
<protein>
    <submittedName>
        <fullName evidence="2">Uncharacterized protein</fullName>
    </submittedName>
</protein>
<reference evidence="2" key="1">
    <citation type="submission" date="2019-06" db="EMBL/GenBank/DDBJ databases">
        <authorList>
            <person name="Zheng W."/>
        </authorList>
    </citation>
    <scope>NUCLEOTIDE SEQUENCE</scope>
    <source>
        <strain evidence="2">QDHG01</strain>
    </source>
</reference>
<dbReference type="AlphaFoldDB" id="A0A8J8P5A7"/>
<evidence type="ECO:0000313" key="2">
    <source>
        <dbReference type="EMBL" id="TNV86219.1"/>
    </source>
</evidence>
<proteinExistence type="predicted"/>
<feature type="compositionally biased region" description="Basic and acidic residues" evidence="1">
    <location>
        <begin position="49"/>
        <end position="61"/>
    </location>
</feature>
<dbReference type="EMBL" id="RRYP01001234">
    <property type="protein sequence ID" value="TNV86219.1"/>
    <property type="molecule type" value="Genomic_DNA"/>
</dbReference>
<feature type="region of interest" description="Disordered" evidence="1">
    <location>
        <begin position="37"/>
        <end position="99"/>
    </location>
</feature>
<comment type="caution">
    <text evidence="2">The sequence shown here is derived from an EMBL/GenBank/DDBJ whole genome shotgun (WGS) entry which is preliminary data.</text>
</comment>
<name>A0A8J8P5A7_HALGN</name>
<dbReference type="Proteomes" id="UP000785679">
    <property type="component" value="Unassembled WGS sequence"/>
</dbReference>
<keyword evidence="3" id="KW-1185">Reference proteome</keyword>
<organism evidence="2 3">
    <name type="scientific">Halteria grandinella</name>
    <dbReference type="NCBI Taxonomy" id="5974"/>
    <lineage>
        <taxon>Eukaryota</taxon>
        <taxon>Sar</taxon>
        <taxon>Alveolata</taxon>
        <taxon>Ciliophora</taxon>
        <taxon>Intramacronucleata</taxon>
        <taxon>Spirotrichea</taxon>
        <taxon>Stichotrichia</taxon>
        <taxon>Sporadotrichida</taxon>
        <taxon>Halteriidae</taxon>
        <taxon>Halteria</taxon>
    </lineage>
</organism>
<sequence>MLQRPLSLRMKDVEVQMKVFAKYSQGGNMISASKSQEMMEQMRQYGGGRKAEQGQEKENARGELSPGRARGRSHRHPEVESTGLMIGGSNSQPPSPRRM</sequence>
<evidence type="ECO:0000256" key="1">
    <source>
        <dbReference type="SAM" id="MobiDB-lite"/>
    </source>
</evidence>
<gene>
    <name evidence="2" type="ORF">FGO68_gene3444</name>
</gene>
<evidence type="ECO:0000313" key="3">
    <source>
        <dbReference type="Proteomes" id="UP000785679"/>
    </source>
</evidence>